<dbReference type="GO" id="GO:0008237">
    <property type="term" value="F:metallopeptidase activity"/>
    <property type="evidence" value="ECO:0007669"/>
    <property type="project" value="InterPro"/>
</dbReference>
<evidence type="ECO:0000256" key="2">
    <source>
        <dbReference type="SAM" id="SignalP"/>
    </source>
</evidence>
<evidence type="ECO:0000313" key="3">
    <source>
        <dbReference type="EMBL" id="KAF2123071.1"/>
    </source>
</evidence>
<evidence type="ECO:0000313" key="4">
    <source>
        <dbReference type="Proteomes" id="UP000799770"/>
    </source>
</evidence>
<feature type="region of interest" description="Disordered" evidence="1">
    <location>
        <begin position="311"/>
        <end position="363"/>
    </location>
</feature>
<dbReference type="Gene3D" id="3.40.390.10">
    <property type="entry name" value="Collagenase (Catalytic Domain)"/>
    <property type="match status" value="1"/>
</dbReference>
<proteinExistence type="predicted"/>
<organism evidence="3 4">
    <name type="scientific">Lophiotrema nucula</name>
    <dbReference type="NCBI Taxonomy" id="690887"/>
    <lineage>
        <taxon>Eukaryota</taxon>
        <taxon>Fungi</taxon>
        <taxon>Dikarya</taxon>
        <taxon>Ascomycota</taxon>
        <taxon>Pezizomycotina</taxon>
        <taxon>Dothideomycetes</taxon>
        <taxon>Pleosporomycetidae</taxon>
        <taxon>Pleosporales</taxon>
        <taxon>Lophiotremataceae</taxon>
        <taxon>Lophiotrema</taxon>
    </lineage>
</organism>
<feature type="signal peptide" evidence="2">
    <location>
        <begin position="1"/>
        <end position="24"/>
    </location>
</feature>
<dbReference type="OrthoDB" id="3779999at2759"/>
<gene>
    <name evidence="3" type="ORF">BDV96DRAFT_639619</name>
</gene>
<dbReference type="AlphaFoldDB" id="A0A6A5ZXP4"/>
<name>A0A6A5ZXP4_9PLEO</name>
<sequence length="514" mass="57253">MMRLLAAIAHALLLLLPFLYSTHASPSGRRELQSPAVRRADKPSQSQIDTANGMFPGIDWSYTAQQGGCDSGQFAVLVESTRMALELMKFSGEDLRVAQDTTGFNRYFMKSQDWYQWRIWEFANQKYFSVYKFPTTTPKKNLRQYKTVYYCSQPDWSSGCEKANRPPAYTPDTKPNGSRDPTYPYSNSVVFCPRFWTSEFRYVNDITRVPGRALANIDDLHSYEHVLIHEWFHNRDTDVGEYHVLDLKADYGDGQRNIYGSYACQHFAWVHVIRNGINEIAFQTMENADSFAWMISYNWYKGLYGWRDDGSLPPNSQNKNRKRQDEDPEETSDPNADLPIDPDAVQDDTLSDTGSPDGLPESTTYNRDDCPNCLVTQGGCIAVPECRYPQDDGTVDPACTHCTCDVSKTDNDPSTTDLSLSDDKCAGWAGKLPDGYVWPISTPTPTVAPPTPTPTPTPFTDFNCNCGESGCSADSAGCCANGSCACHCGESGCASDDPSCCASGTCHFGAMRMF</sequence>
<dbReference type="EMBL" id="ML977310">
    <property type="protein sequence ID" value="KAF2123071.1"/>
    <property type="molecule type" value="Genomic_DNA"/>
</dbReference>
<keyword evidence="2" id="KW-0732">Signal</keyword>
<keyword evidence="4" id="KW-1185">Reference proteome</keyword>
<accession>A0A6A5ZXP4</accession>
<feature type="region of interest" description="Disordered" evidence="1">
    <location>
        <begin position="26"/>
        <end position="45"/>
    </location>
</feature>
<protein>
    <submittedName>
        <fullName evidence="3">Uncharacterized protein</fullName>
    </submittedName>
</protein>
<feature type="chain" id="PRO_5025382678" evidence="2">
    <location>
        <begin position="25"/>
        <end position="514"/>
    </location>
</feature>
<dbReference type="InterPro" id="IPR024079">
    <property type="entry name" value="MetalloPept_cat_dom_sf"/>
</dbReference>
<feature type="region of interest" description="Disordered" evidence="1">
    <location>
        <begin position="158"/>
        <end position="181"/>
    </location>
</feature>
<feature type="compositionally biased region" description="Basic and acidic residues" evidence="1">
    <location>
        <begin position="28"/>
        <end position="42"/>
    </location>
</feature>
<reference evidence="3" key="1">
    <citation type="journal article" date="2020" name="Stud. Mycol.">
        <title>101 Dothideomycetes genomes: a test case for predicting lifestyles and emergence of pathogens.</title>
        <authorList>
            <person name="Haridas S."/>
            <person name="Albert R."/>
            <person name="Binder M."/>
            <person name="Bloem J."/>
            <person name="Labutti K."/>
            <person name="Salamov A."/>
            <person name="Andreopoulos B."/>
            <person name="Baker S."/>
            <person name="Barry K."/>
            <person name="Bills G."/>
            <person name="Bluhm B."/>
            <person name="Cannon C."/>
            <person name="Castanera R."/>
            <person name="Culley D."/>
            <person name="Daum C."/>
            <person name="Ezra D."/>
            <person name="Gonzalez J."/>
            <person name="Henrissat B."/>
            <person name="Kuo A."/>
            <person name="Liang C."/>
            <person name="Lipzen A."/>
            <person name="Lutzoni F."/>
            <person name="Magnuson J."/>
            <person name="Mondo S."/>
            <person name="Nolan M."/>
            <person name="Ohm R."/>
            <person name="Pangilinan J."/>
            <person name="Park H.-J."/>
            <person name="Ramirez L."/>
            <person name="Alfaro M."/>
            <person name="Sun H."/>
            <person name="Tritt A."/>
            <person name="Yoshinaga Y."/>
            <person name="Zwiers L.-H."/>
            <person name="Turgeon B."/>
            <person name="Goodwin S."/>
            <person name="Spatafora J."/>
            <person name="Crous P."/>
            <person name="Grigoriev I."/>
        </authorList>
    </citation>
    <scope>NUCLEOTIDE SEQUENCE</scope>
    <source>
        <strain evidence="3">CBS 627.86</strain>
    </source>
</reference>
<dbReference type="Proteomes" id="UP000799770">
    <property type="component" value="Unassembled WGS sequence"/>
</dbReference>
<evidence type="ECO:0000256" key="1">
    <source>
        <dbReference type="SAM" id="MobiDB-lite"/>
    </source>
</evidence>